<feature type="compositionally biased region" description="Basic and acidic residues" evidence="1">
    <location>
        <begin position="152"/>
        <end position="162"/>
    </location>
</feature>
<feature type="region of interest" description="Disordered" evidence="1">
    <location>
        <begin position="260"/>
        <end position="280"/>
    </location>
</feature>
<dbReference type="PANTHER" id="PTHR23216:SF1">
    <property type="entry name" value="NUCLEOLAR AND COILED-BODY PHOSPHOPROTEIN 1"/>
    <property type="match status" value="1"/>
</dbReference>
<dbReference type="HOGENOM" id="CLU_046015_0_0_1"/>
<proteinExistence type="predicted"/>
<dbReference type="Proteomes" id="UP000054217">
    <property type="component" value="Unassembled WGS sequence"/>
</dbReference>
<accession>A0A0C3PX41</accession>
<dbReference type="GO" id="GO:0005654">
    <property type="term" value="C:nucleoplasm"/>
    <property type="evidence" value="ECO:0007669"/>
    <property type="project" value="TreeGrafter"/>
</dbReference>
<dbReference type="InterPro" id="IPR039191">
    <property type="entry name" value="Nopp140-like"/>
</dbReference>
<feature type="compositionally biased region" description="Basic and acidic residues" evidence="1">
    <location>
        <begin position="59"/>
        <end position="70"/>
    </location>
</feature>
<evidence type="ECO:0000259" key="2">
    <source>
        <dbReference type="Pfam" id="PF05022"/>
    </source>
</evidence>
<feature type="region of interest" description="Disordered" evidence="1">
    <location>
        <begin position="198"/>
        <end position="221"/>
    </location>
</feature>
<keyword evidence="4" id="KW-1185">Reference proteome</keyword>
<evidence type="ECO:0000313" key="4">
    <source>
        <dbReference type="Proteomes" id="UP000054217"/>
    </source>
</evidence>
<sequence>MDGGIAKTYTLIYHFLKKQSHVKAAKAVKKAAKGVVILRDDVDLDGPQLGEIVSNWEAQSEKSKSGDGKHPKTSKKTVDHNANATKSSAETKPLKIRKKPNPNSSASESSCCEEEVGPKDSTKEIATQNVQPPRLSPSLSSSDSGSKSDAQVFKETESEKLTKSSLIDLVQKEDGARVTKRQKVSESGPAVATAVEIPGNADLQTQHHNGKKTPRKTNERFQRVKPQNVAPNLLVDNGYEAKARPKNDYGERAHQDLIVTRGSGFRKEKNKKKRGSYRGGEITLENHSIKFDD</sequence>
<protein>
    <recommendedName>
        <fullName evidence="2">Srp40 C-terminal domain-containing protein</fullName>
    </recommendedName>
</protein>
<evidence type="ECO:0000313" key="3">
    <source>
        <dbReference type="EMBL" id="KIO13514.1"/>
    </source>
</evidence>
<organism evidence="3 4">
    <name type="scientific">Pisolithus tinctorius Marx 270</name>
    <dbReference type="NCBI Taxonomy" id="870435"/>
    <lineage>
        <taxon>Eukaryota</taxon>
        <taxon>Fungi</taxon>
        <taxon>Dikarya</taxon>
        <taxon>Basidiomycota</taxon>
        <taxon>Agaricomycotina</taxon>
        <taxon>Agaricomycetes</taxon>
        <taxon>Agaricomycetidae</taxon>
        <taxon>Boletales</taxon>
        <taxon>Sclerodermatineae</taxon>
        <taxon>Pisolithaceae</taxon>
        <taxon>Pisolithus</taxon>
    </lineage>
</organism>
<evidence type="ECO:0000256" key="1">
    <source>
        <dbReference type="SAM" id="MobiDB-lite"/>
    </source>
</evidence>
<feature type="region of interest" description="Disordered" evidence="1">
    <location>
        <begin position="53"/>
        <end position="164"/>
    </location>
</feature>
<gene>
    <name evidence="3" type="ORF">M404DRAFT_993069</name>
</gene>
<reference evidence="3 4" key="1">
    <citation type="submission" date="2014-04" db="EMBL/GenBank/DDBJ databases">
        <authorList>
            <consortium name="DOE Joint Genome Institute"/>
            <person name="Kuo A."/>
            <person name="Kohler A."/>
            <person name="Costa M.D."/>
            <person name="Nagy L.G."/>
            <person name="Floudas D."/>
            <person name="Copeland A."/>
            <person name="Barry K.W."/>
            <person name="Cichocki N."/>
            <person name="Veneault-Fourrey C."/>
            <person name="LaButti K."/>
            <person name="Lindquist E.A."/>
            <person name="Lipzen A."/>
            <person name="Lundell T."/>
            <person name="Morin E."/>
            <person name="Murat C."/>
            <person name="Sun H."/>
            <person name="Tunlid A."/>
            <person name="Henrissat B."/>
            <person name="Grigoriev I.V."/>
            <person name="Hibbett D.S."/>
            <person name="Martin F."/>
            <person name="Nordberg H.P."/>
            <person name="Cantor M.N."/>
            <person name="Hua S.X."/>
        </authorList>
    </citation>
    <scope>NUCLEOTIDE SEQUENCE [LARGE SCALE GENOMIC DNA]</scope>
    <source>
        <strain evidence="3 4">Marx 270</strain>
    </source>
</reference>
<feature type="domain" description="Srp40 C-terminal" evidence="2">
    <location>
        <begin position="220"/>
        <end position="291"/>
    </location>
</feature>
<feature type="compositionally biased region" description="Low complexity" evidence="1">
    <location>
        <begin position="136"/>
        <end position="148"/>
    </location>
</feature>
<dbReference type="AlphaFoldDB" id="A0A0C3PX41"/>
<reference evidence="4" key="2">
    <citation type="submission" date="2015-01" db="EMBL/GenBank/DDBJ databases">
        <title>Evolutionary Origins and Diversification of the Mycorrhizal Mutualists.</title>
        <authorList>
            <consortium name="DOE Joint Genome Institute"/>
            <consortium name="Mycorrhizal Genomics Consortium"/>
            <person name="Kohler A."/>
            <person name="Kuo A."/>
            <person name="Nagy L.G."/>
            <person name="Floudas D."/>
            <person name="Copeland A."/>
            <person name="Barry K.W."/>
            <person name="Cichocki N."/>
            <person name="Veneault-Fourrey C."/>
            <person name="LaButti K."/>
            <person name="Lindquist E.A."/>
            <person name="Lipzen A."/>
            <person name="Lundell T."/>
            <person name="Morin E."/>
            <person name="Murat C."/>
            <person name="Riley R."/>
            <person name="Ohm R."/>
            <person name="Sun H."/>
            <person name="Tunlid A."/>
            <person name="Henrissat B."/>
            <person name="Grigoriev I.V."/>
            <person name="Hibbett D.S."/>
            <person name="Martin F."/>
        </authorList>
    </citation>
    <scope>NUCLEOTIDE SEQUENCE [LARGE SCALE GENOMIC DNA]</scope>
    <source>
        <strain evidence="4">Marx 270</strain>
    </source>
</reference>
<dbReference type="PANTHER" id="PTHR23216">
    <property type="entry name" value="NUCLEOLAR AND COILED-BODY PHOSPHOPROTEIN 1"/>
    <property type="match status" value="1"/>
</dbReference>
<dbReference type="STRING" id="870435.A0A0C3PX41"/>
<name>A0A0C3PX41_PISTI</name>
<dbReference type="Pfam" id="PF05022">
    <property type="entry name" value="SRP40_C"/>
    <property type="match status" value="1"/>
</dbReference>
<dbReference type="InterPro" id="IPR007718">
    <property type="entry name" value="Srp40_C"/>
</dbReference>
<feature type="compositionally biased region" description="Polar residues" evidence="1">
    <location>
        <begin position="80"/>
        <end position="90"/>
    </location>
</feature>
<dbReference type="GO" id="GO:0005730">
    <property type="term" value="C:nucleolus"/>
    <property type="evidence" value="ECO:0007669"/>
    <property type="project" value="InterPro"/>
</dbReference>
<dbReference type="InParanoid" id="A0A0C3PX41"/>
<dbReference type="OrthoDB" id="5599646at2759"/>
<dbReference type="EMBL" id="KN831946">
    <property type="protein sequence ID" value="KIO13514.1"/>
    <property type="molecule type" value="Genomic_DNA"/>
</dbReference>